<reference evidence="2" key="2">
    <citation type="submission" date="2022-12" db="EMBL/GenBank/DDBJ databases">
        <authorList>
            <person name="Sun Q."/>
            <person name="Kim S."/>
        </authorList>
    </citation>
    <scope>NUCLEOTIDE SEQUENCE</scope>
    <source>
        <strain evidence="2">KCTC 12343</strain>
    </source>
</reference>
<comment type="caution">
    <text evidence="2">The sequence shown here is derived from an EMBL/GenBank/DDBJ whole genome shotgun (WGS) entry which is preliminary data.</text>
</comment>
<accession>A0AA88C5X9</accession>
<dbReference type="EMBL" id="BMWV01000025">
    <property type="protein sequence ID" value="GGY69057.1"/>
    <property type="molecule type" value="Genomic_DNA"/>
</dbReference>
<organism evidence="2 3">
    <name type="scientific">Pseudoduganella albidiflava</name>
    <dbReference type="NCBI Taxonomy" id="321983"/>
    <lineage>
        <taxon>Bacteria</taxon>
        <taxon>Pseudomonadati</taxon>
        <taxon>Pseudomonadota</taxon>
        <taxon>Betaproteobacteria</taxon>
        <taxon>Burkholderiales</taxon>
        <taxon>Oxalobacteraceae</taxon>
        <taxon>Telluria group</taxon>
        <taxon>Pseudoduganella</taxon>
    </lineage>
</organism>
<feature type="domain" description="NmrA-like" evidence="1">
    <location>
        <begin position="14"/>
        <end position="257"/>
    </location>
</feature>
<dbReference type="Gene3D" id="3.40.50.720">
    <property type="entry name" value="NAD(P)-binding Rossmann-like Domain"/>
    <property type="match status" value="1"/>
</dbReference>
<dbReference type="Pfam" id="PF05368">
    <property type="entry name" value="NmrA"/>
    <property type="match status" value="1"/>
</dbReference>
<dbReference type="InterPro" id="IPR051604">
    <property type="entry name" value="Ergot_Alk_Oxidoreductase"/>
</dbReference>
<dbReference type="AlphaFoldDB" id="A0AA88C5X9"/>
<dbReference type="Gene3D" id="3.90.25.10">
    <property type="entry name" value="UDP-galactose 4-epimerase, domain 1"/>
    <property type="match status" value="1"/>
</dbReference>
<evidence type="ECO:0000313" key="3">
    <source>
        <dbReference type="Proteomes" id="UP000628442"/>
    </source>
</evidence>
<dbReference type="InterPro" id="IPR008030">
    <property type="entry name" value="NmrA-like"/>
</dbReference>
<dbReference type="CDD" id="cd05251">
    <property type="entry name" value="NmrA_like_SDR_a"/>
    <property type="match status" value="1"/>
</dbReference>
<sequence>MGTVIYHYGANIMTILVTGATGTVGRNVVEQLARRGASVRALVRDPSKASFPAGVTVVQGDLLDVDSLRGAFEGVTTLFLLNAVVPDEFTQALVALNVARAAGVKRVVYLSVIHSDVYVNVPHFAGKFGVERMLENMGFQATVLRPAYFIDNDLTVKDAVLGHGVYPMPVGAKGLAMIDARDIGEIAAIELLRRERSNEALPFERINLVGPDTLTGPEIAGIWSEVLGRPVGYGGDDTAAFERNLRNFMPGWMAFDMRLMAERFISDGMLPGAGDVARLTEMLGRPLRSYREFAAGVAAAA</sequence>
<reference evidence="2" key="1">
    <citation type="journal article" date="2014" name="Int. J. Syst. Evol. Microbiol.">
        <title>Complete genome sequence of Corynebacterium casei LMG S-19264T (=DSM 44701T), isolated from a smear-ripened cheese.</title>
        <authorList>
            <consortium name="US DOE Joint Genome Institute (JGI-PGF)"/>
            <person name="Walter F."/>
            <person name="Albersmeier A."/>
            <person name="Kalinowski J."/>
            <person name="Ruckert C."/>
        </authorList>
    </citation>
    <scope>NUCLEOTIDE SEQUENCE</scope>
    <source>
        <strain evidence="2">KCTC 12343</strain>
    </source>
</reference>
<dbReference type="PANTHER" id="PTHR43162">
    <property type="match status" value="1"/>
</dbReference>
<evidence type="ECO:0000313" key="2">
    <source>
        <dbReference type="EMBL" id="GGY69057.1"/>
    </source>
</evidence>
<dbReference type="SUPFAM" id="SSF51735">
    <property type="entry name" value="NAD(P)-binding Rossmann-fold domains"/>
    <property type="match status" value="1"/>
</dbReference>
<dbReference type="PANTHER" id="PTHR43162:SF1">
    <property type="entry name" value="PRESTALK A DIFFERENTIATION PROTEIN A"/>
    <property type="match status" value="1"/>
</dbReference>
<name>A0AA88C5X9_9BURK</name>
<protein>
    <submittedName>
        <fullName evidence="2">NmrA family transcriptional regulator</fullName>
    </submittedName>
</protein>
<dbReference type="InterPro" id="IPR036291">
    <property type="entry name" value="NAD(P)-bd_dom_sf"/>
</dbReference>
<proteinExistence type="predicted"/>
<dbReference type="Proteomes" id="UP000628442">
    <property type="component" value="Unassembled WGS sequence"/>
</dbReference>
<evidence type="ECO:0000259" key="1">
    <source>
        <dbReference type="Pfam" id="PF05368"/>
    </source>
</evidence>
<gene>
    <name evidence="2" type="ORF">GCM10007387_58900</name>
</gene>